<evidence type="ECO:0000313" key="5">
    <source>
        <dbReference type="EMBL" id="NRF19837.1"/>
    </source>
</evidence>
<dbReference type="EMBL" id="JABRWM010000006">
    <property type="protein sequence ID" value="NRF19837.1"/>
    <property type="molecule type" value="Genomic_DNA"/>
</dbReference>
<dbReference type="GO" id="GO:0015074">
    <property type="term" value="P:DNA integration"/>
    <property type="evidence" value="ECO:0007669"/>
    <property type="project" value="InterPro"/>
</dbReference>
<dbReference type="EMBL" id="JABRWM010000006">
    <property type="protein sequence ID" value="NRF18493.1"/>
    <property type="molecule type" value="Genomic_DNA"/>
</dbReference>
<evidence type="ECO:0000313" key="11">
    <source>
        <dbReference type="EMBL" id="NRF21948.1"/>
    </source>
</evidence>
<dbReference type="InterPro" id="IPR009057">
    <property type="entry name" value="Homeodomain-like_sf"/>
</dbReference>
<dbReference type="GO" id="GO:0006313">
    <property type="term" value="P:DNA transposition"/>
    <property type="evidence" value="ECO:0007669"/>
    <property type="project" value="InterPro"/>
</dbReference>
<feature type="coiled-coil region" evidence="1">
    <location>
        <begin position="56"/>
        <end position="83"/>
    </location>
</feature>
<dbReference type="PANTHER" id="PTHR47515">
    <property type="entry name" value="LOW CALCIUM RESPONSE LOCUS PROTEIN T"/>
    <property type="match status" value="1"/>
</dbReference>
<dbReference type="EMBL" id="JABRWM010000006">
    <property type="protein sequence ID" value="NRF21081.1"/>
    <property type="molecule type" value="Genomic_DNA"/>
</dbReference>
<dbReference type="Pfam" id="PF13683">
    <property type="entry name" value="rve_3"/>
    <property type="match status" value="1"/>
</dbReference>
<dbReference type="InterPro" id="IPR002514">
    <property type="entry name" value="Transposase_8"/>
</dbReference>
<reference evidence="6" key="1">
    <citation type="submission" date="2019-07" db="EMBL/GenBank/DDBJ databases">
        <title>FDA dAtabase for Regulatory Grade micrObial Sequences (FDA-ARGOS): Supporting development and validation of Infectious Disease Dx tests.</title>
        <authorList>
            <person name="Bachman M."/>
            <person name="Young C."/>
            <person name="Tallon L."/>
            <person name="Sadzewicz L."/>
            <person name="Vavikolanu K."/>
            <person name="Mehta A."/>
            <person name="Aluvathingal J."/>
            <person name="Nadendla S."/>
            <person name="Nandy P."/>
            <person name="Geyer C."/>
            <person name="Yan Y."/>
            <person name="Sichtig H."/>
        </authorList>
    </citation>
    <scope>NUCLEOTIDE SEQUENCE</scope>
    <source>
        <strain evidence="6">FDAARGOS_618</strain>
    </source>
</reference>
<accession>A0AA44ELI5</accession>
<evidence type="ECO:0000313" key="8">
    <source>
        <dbReference type="EMBL" id="NRF20909.1"/>
    </source>
</evidence>
<gene>
    <name evidence="3" type="ORF">FOB26_05205</name>
    <name evidence="4" type="ORF">FOB26_10935</name>
    <name evidence="5" type="ORF">FOB26_12275</name>
    <name evidence="6" type="ORF">FOB26_15145</name>
    <name evidence="7" type="ORF">FOB26_17410</name>
    <name evidence="8" type="ORF">FOB26_17780</name>
    <name evidence="9" type="ORF">FOB26_18660</name>
    <name evidence="10" type="ORF">FOB26_23095</name>
    <name evidence="11" type="ORF">FOB26_23100</name>
</gene>
<dbReference type="SUPFAM" id="SSF53098">
    <property type="entry name" value="Ribonuclease H-like"/>
    <property type="match status" value="1"/>
</dbReference>
<dbReference type="EMBL" id="JABRWM010000006">
    <property type="protein sequence ID" value="NRF19573.1"/>
    <property type="molecule type" value="Genomic_DNA"/>
</dbReference>
<evidence type="ECO:0000313" key="6">
    <source>
        <dbReference type="EMBL" id="NRF20398.1"/>
    </source>
</evidence>
<dbReference type="EMBL" id="JABRWM010000006">
    <property type="protein sequence ID" value="NRF21948.1"/>
    <property type="molecule type" value="Genomic_DNA"/>
</dbReference>
<proteinExistence type="predicted"/>
<feature type="domain" description="Integrase catalytic" evidence="2">
    <location>
        <begin position="201"/>
        <end position="362"/>
    </location>
</feature>
<evidence type="ECO:0000313" key="12">
    <source>
        <dbReference type="Proteomes" id="UP001155820"/>
    </source>
</evidence>
<organism evidence="6 12">
    <name type="scientific">Agrobacterium pusense</name>
    <dbReference type="NCBI Taxonomy" id="648995"/>
    <lineage>
        <taxon>Bacteria</taxon>
        <taxon>Pseudomonadati</taxon>
        <taxon>Pseudomonadota</taxon>
        <taxon>Alphaproteobacteria</taxon>
        <taxon>Hyphomicrobiales</taxon>
        <taxon>Rhizobiaceae</taxon>
        <taxon>Rhizobium/Agrobacterium group</taxon>
        <taxon>Agrobacterium</taxon>
    </lineage>
</organism>
<dbReference type="InterPro" id="IPR048020">
    <property type="entry name" value="Transpos_IS3"/>
</dbReference>
<evidence type="ECO:0000256" key="1">
    <source>
        <dbReference type="SAM" id="Coils"/>
    </source>
</evidence>
<comment type="caution">
    <text evidence="6">The sequence shown here is derived from an EMBL/GenBank/DDBJ whole genome shotgun (WGS) entry which is preliminary data.</text>
</comment>
<evidence type="ECO:0000313" key="9">
    <source>
        <dbReference type="EMBL" id="NRF21081.1"/>
    </source>
</evidence>
<dbReference type="EMBL" id="JABRWM010000006">
    <property type="protein sequence ID" value="NRF20837.1"/>
    <property type="molecule type" value="Genomic_DNA"/>
</dbReference>
<dbReference type="NCBIfam" id="NF033516">
    <property type="entry name" value="transpos_IS3"/>
    <property type="match status" value="1"/>
</dbReference>
<dbReference type="EMBL" id="JABRWM010000006">
    <property type="protein sequence ID" value="NRF20398.1"/>
    <property type="molecule type" value="Genomic_DNA"/>
</dbReference>
<dbReference type="AlphaFoldDB" id="A0AA44ELI5"/>
<dbReference type="PROSITE" id="PS50994">
    <property type="entry name" value="INTEGRASE"/>
    <property type="match status" value="1"/>
</dbReference>
<dbReference type="GO" id="GO:0004803">
    <property type="term" value="F:transposase activity"/>
    <property type="evidence" value="ECO:0007669"/>
    <property type="project" value="InterPro"/>
</dbReference>
<dbReference type="Pfam" id="PF01527">
    <property type="entry name" value="HTH_Tnp_1"/>
    <property type="match status" value="1"/>
</dbReference>
<dbReference type="EMBL" id="JABRWM010000006">
    <property type="protein sequence ID" value="NRF20909.1"/>
    <property type="molecule type" value="Genomic_DNA"/>
</dbReference>
<evidence type="ECO:0000313" key="7">
    <source>
        <dbReference type="EMBL" id="NRF20837.1"/>
    </source>
</evidence>
<dbReference type="InterPro" id="IPR012337">
    <property type="entry name" value="RNaseH-like_sf"/>
</dbReference>
<dbReference type="EMBL" id="JABRWM010000006">
    <property type="protein sequence ID" value="NRF21947.1"/>
    <property type="molecule type" value="Genomic_DNA"/>
</dbReference>
<dbReference type="PANTHER" id="PTHR47515:SF2">
    <property type="entry name" value="INTEGRASE CORE DOMAIN PROTEIN"/>
    <property type="match status" value="1"/>
</dbReference>
<dbReference type="InterPro" id="IPR001584">
    <property type="entry name" value="Integrase_cat-core"/>
</dbReference>
<dbReference type="InterPro" id="IPR036397">
    <property type="entry name" value="RNaseH_sf"/>
</dbReference>
<keyword evidence="1" id="KW-0175">Coiled coil</keyword>
<dbReference type="GO" id="GO:0003677">
    <property type="term" value="F:DNA binding"/>
    <property type="evidence" value="ECO:0007669"/>
    <property type="project" value="InterPro"/>
</dbReference>
<evidence type="ECO:0000313" key="10">
    <source>
        <dbReference type="EMBL" id="NRF21947.1"/>
    </source>
</evidence>
<protein>
    <submittedName>
        <fullName evidence="6">IS3 family transposase</fullName>
    </submittedName>
</protein>
<evidence type="ECO:0000313" key="4">
    <source>
        <dbReference type="EMBL" id="NRF19573.1"/>
    </source>
</evidence>
<dbReference type="SUPFAM" id="SSF46689">
    <property type="entry name" value="Homeodomain-like"/>
    <property type="match status" value="1"/>
</dbReference>
<dbReference type="Gene3D" id="3.30.420.10">
    <property type="entry name" value="Ribonuclease H-like superfamily/Ribonuclease H"/>
    <property type="match status" value="1"/>
</dbReference>
<evidence type="ECO:0000259" key="2">
    <source>
        <dbReference type="PROSITE" id="PS50994"/>
    </source>
</evidence>
<evidence type="ECO:0000313" key="3">
    <source>
        <dbReference type="EMBL" id="NRF18493.1"/>
    </source>
</evidence>
<keyword evidence="12" id="KW-1185">Reference proteome</keyword>
<dbReference type="RefSeq" id="WP_172873436.1">
    <property type="nucleotide sequence ID" value="NZ_JABRWL010000005.1"/>
</dbReference>
<name>A0AA44ELI5_9HYPH</name>
<dbReference type="Proteomes" id="UP001155820">
    <property type="component" value="Unassembled WGS sequence"/>
</dbReference>
<sequence length="362" mass="41867">MKTSRFSEPQILAILRQAEGGIPVPDLCREHGMSTASFYKWRAKYGGMDASMISQMKSLEDENRRLKKMYAEMSMQAELLKEALGKKLTRPSQRREMAGKAVALRGVSIALACRTFGVSETCYRYSAKLNDDNEAIADLLIGLTRAKKSWGFGLCFLYLRNVRGHRWNHKRVYRIYRELELNLRIKPRKRLKRDKPDALAVPEAPNMVWSMDFMADRLEDGRQFRLLNVLDDFNREGLGIEVDFSLPAERVIRSLNQIIEWRGTPMAIRVDNGPEYVSGKLMEWAEKRGIALSHIQPGKPQQNAYVERYNRTVRHEWLDLHIIESIEEAQEFATQWLWTYNNERPNMGIGGITPAQKLKMAV</sequence>